<organism evidence="2 3">
    <name type="scientific">Anopheles maculatus</name>
    <dbReference type="NCBI Taxonomy" id="74869"/>
    <lineage>
        <taxon>Eukaryota</taxon>
        <taxon>Metazoa</taxon>
        <taxon>Ecdysozoa</taxon>
        <taxon>Arthropoda</taxon>
        <taxon>Hexapoda</taxon>
        <taxon>Insecta</taxon>
        <taxon>Pterygota</taxon>
        <taxon>Neoptera</taxon>
        <taxon>Endopterygota</taxon>
        <taxon>Diptera</taxon>
        <taxon>Nematocera</taxon>
        <taxon>Culicoidea</taxon>
        <taxon>Culicidae</taxon>
        <taxon>Anophelinae</taxon>
        <taxon>Anopheles</taxon>
        <taxon>Anopheles maculatus group</taxon>
    </lineage>
</organism>
<sequence length="530" mass="58880">MLLSFTSTPIAGIRGKTTAQHGSSRNGSLEVSSPNTAGNGSQRQEASGLSDGGGTIGRRKKTSLPCLGDYIVMHTTKPHRNRRSPFTNNNSGSNNEPSGLNSSSTLNSPMFQNDDFPELNVTPSKDQTGNDDSGHSVKKRISINSTTSFNESHDGSVPGVSSGKKSGNQRRRIAPTTVSRTVSGRHDFNSSSFRSENNLVSIQSLEDAGPDPRRMLRSLKDEIRSDFLQAEKAQVQRNVRAKQSLHTSFNQVDTVFPATELDTSNASDLVQADDEKEVAKQLNATLIIEFDKVTHKPTIDRLVTIYALLMDLNLMPNMLNELAYLINLVSTERYIAPVPQKQPETTSADNTPAELCSVLRSPHNCVYFATEVLYHQRTLLALLDSTSLRVVVENEQLEVLHPTLNGFLRDMLAQKMKLENPFINQASSGGDLLLNNSITNVFYQQENDTKDHFPSSKEFSAFNKQRDLFYTALRVWETEHLNPTWEFKTKLGSKVQAILDVLYHPINMSHLAKLFSAQLIISFNFDVSMD</sequence>
<dbReference type="PANTHER" id="PTHR28678">
    <property type="entry name" value="CODANIN-1"/>
    <property type="match status" value="1"/>
</dbReference>
<dbReference type="PANTHER" id="PTHR28678:SF1">
    <property type="entry name" value="CODANIN-1"/>
    <property type="match status" value="1"/>
</dbReference>
<proteinExistence type="predicted"/>
<dbReference type="EnsemblMetazoa" id="AMAM024090-RA">
    <property type="protein sequence ID" value="AMAM024090-PA"/>
    <property type="gene ID" value="AMAM024090"/>
</dbReference>
<dbReference type="GO" id="GO:0006325">
    <property type="term" value="P:chromatin organization"/>
    <property type="evidence" value="ECO:0007669"/>
    <property type="project" value="TreeGrafter"/>
</dbReference>
<dbReference type="AlphaFoldDB" id="A0A182TCG8"/>
<feature type="region of interest" description="Disordered" evidence="1">
    <location>
        <begin position="1"/>
        <end position="61"/>
    </location>
</feature>
<accession>A0A182TCG8</accession>
<dbReference type="InterPro" id="IPR040031">
    <property type="entry name" value="Codanin-1"/>
</dbReference>
<reference evidence="2" key="2">
    <citation type="submission" date="2020-05" db="UniProtKB">
        <authorList>
            <consortium name="EnsemblMetazoa"/>
        </authorList>
    </citation>
    <scope>IDENTIFICATION</scope>
    <source>
        <strain evidence="2">maculatus3</strain>
    </source>
</reference>
<dbReference type="VEuPathDB" id="VectorBase:AMAM024090"/>
<feature type="region of interest" description="Disordered" evidence="1">
    <location>
        <begin position="74"/>
        <end position="190"/>
    </location>
</feature>
<feature type="compositionally biased region" description="Low complexity" evidence="1">
    <location>
        <begin position="155"/>
        <end position="166"/>
    </location>
</feature>
<feature type="compositionally biased region" description="Polar residues" evidence="1">
    <location>
        <begin position="121"/>
        <end position="131"/>
    </location>
</feature>
<keyword evidence="3" id="KW-1185">Reference proteome</keyword>
<evidence type="ECO:0000313" key="3">
    <source>
        <dbReference type="Proteomes" id="UP000075901"/>
    </source>
</evidence>
<feature type="compositionally biased region" description="Polar residues" evidence="1">
    <location>
        <begin position="17"/>
        <end position="47"/>
    </location>
</feature>
<dbReference type="GO" id="GO:0005634">
    <property type="term" value="C:nucleus"/>
    <property type="evidence" value="ECO:0007669"/>
    <property type="project" value="TreeGrafter"/>
</dbReference>
<dbReference type="Proteomes" id="UP000075901">
    <property type="component" value="Unassembled WGS sequence"/>
</dbReference>
<evidence type="ECO:0000313" key="2">
    <source>
        <dbReference type="EnsemblMetazoa" id="AMAM024090-PA"/>
    </source>
</evidence>
<reference evidence="3" key="1">
    <citation type="submission" date="2013-09" db="EMBL/GenBank/DDBJ databases">
        <title>The Genome Sequence of Anopheles maculatus species B.</title>
        <authorList>
            <consortium name="The Broad Institute Genomics Platform"/>
            <person name="Neafsey D.E."/>
            <person name="Besansky N."/>
            <person name="Howell P."/>
            <person name="Walton C."/>
            <person name="Young S.K."/>
            <person name="Zeng Q."/>
            <person name="Gargeya S."/>
            <person name="Fitzgerald M."/>
            <person name="Haas B."/>
            <person name="Abouelleil A."/>
            <person name="Allen A.W."/>
            <person name="Alvarado L."/>
            <person name="Arachchi H.M."/>
            <person name="Berlin A.M."/>
            <person name="Chapman S.B."/>
            <person name="Gainer-Dewar J."/>
            <person name="Goldberg J."/>
            <person name="Griggs A."/>
            <person name="Gujja S."/>
            <person name="Hansen M."/>
            <person name="Howarth C."/>
            <person name="Imamovic A."/>
            <person name="Ireland A."/>
            <person name="Larimer J."/>
            <person name="McCowan C."/>
            <person name="Murphy C."/>
            <person name="Pearson M."/>
            <person name="Poon T.W."/>
            <person name="Priest M."/>
            <person name="Roberts A."/>
            <person name="Saif S."/>
            <person name="Shea T."/>
            <person name="Sisk P."/>
            <person name="Sykes S."/>
            <person name="Wortman J."/>
            <person name="Nusbaum C."/>
            <person name="Birren B."/>
        </authorList>
    </citation>
    <scope>NUCLEOTIDE SEQUENCE [LARGE SCALE GENOMIC DNA]</scope>
    <source>
        <strain evidence="3">maculatus3</strain>
    </source>
</reference>
<evidence type="ECO:0008006" key="4">
    <source>
        <dbReference type="Google" id="ProtNLM"/>
    </source>
</evidence>
<feature type="compositionally biased region" description="Low complexity" evidence="1">
    <location>
        <begin position="88"/>
        <end position="104"/>
    </location>
</feature>
<protein>
    <recommendedName>
        <fullName evidence="4">Codanin-1 C-terminal domain-containing protein</fullName>
    </recommendedName>
</protein>
<evidence type="ECO:0000256" key="1">
    <source>
        <dbReference type="SAM" id="MobiDB-lite"/>
    </source>
</evidence>
<name>A0A182TCG8_9DIPT</name>